<proteinExistence type="predicted"/>
<evidence type="ECO:0000313" key="1">
    <source>
        <dbReference type="EMBL" id="VBB07167.1"/>
    </source>
</evidence>
<sequence>MWSETFEALSNYDKGEFRRLANYLLSHTYLVRDVYKPDKQWTEPNGDYRMVNRLFDCMGEYFSASGWKLEKDDNYGVISLANEYDHNRLRIDRFTTLFLYTCRLIYEEGREQGDNLHIVRTDTGAIVEKMRMLGLLNKGKTTQKERLEAQRALSHFNIIQKTETTAWSADGNGVLIFPSILSMIPNQGINDMMLELEELRADDADMDMAVEAGEQEDSE</sequence>
<evidence type="ECO:0008006" key="3">
    <source>
        <dbReference type="Google" id="ProtNLM"/>
    </source>
</evidence>
<dbReference type="InterPro" id="IPR025449">
    <property type="entry name" value="JetB"/>
</dbReference>
<dbReference type="RefSeq" id="WP_122628110.1">
    <property type="nucleotide sequence ID" value="NZ_UPPP01000072.1"/>
</dbReference>
<gene>
    <name evidence="1" type="ORF">LUCI_2411</name>
</gene>
<evidence type="ECO:0000313" key="2">
    <source>
        <dbReference type="Proteomes" id="UP000277811"/>
    </source>
</evidence>
<dbReference type="OrthoDB" id="160982at2"/>
<name>A0A498R8C3_9FIRM</name>
<organism evidence="1 2">
    <name type="scientific">Lucifera butyrica</name>
    <dbReference type="NCBI Taxonomy" id="1351585"/>
    <lineage>
        <taxon>Bacteria</taxon>
        <taxon>Bacillati</taxon>
        <taxon>Bacillota</taxon>
        <taxon>Negativicutes</taxon>
        <taxon>Veillonellales</taxon>
        <taxon>Veillonellaceae</taxon>
        <taxon>Lucifera</taxon>
    </lineage>
</organism>
<accession>A0A498R8C3</accession>
<protein>
    <recommendedName>
        <fullName evidence="3">DUF4194 domain-containing protein</fullName>
    </recommendedName>
</protein>
<dbReference type="AlphaFoldDB" id="A0A498R8C3"/>
<keyword evidence="2" id="KW-1185">Reference proteome</keyword>
<reference evidence="1 2" key="1">
    <citation type="submission" date="2018-06" db="EMBL/GenBank/DDBJ databases">
        <authorList>
            <person name="Strepis N."/>
        </authorList>
    </citation>
    <scope>NUCLEOTIDE SEQUENCE [LARGE SCALE GENOMIC DNA]</scope>
    <source>
        <strain evidence="1">LUCI</strain>
    </source>
</reference>
<dbReference type="Pfam" id="PF13835">
    <property type="entry name" value="DUF4194"/>
    <property type="match status" value="1"/>
</dbReference>
<dbReference type="EMBL" id="UPPP01000072">
    <property type="protein sequence ID" value="VBB07167.1"/>
    <property type="molecule type" value="Genomic_DNA"/>
</dbReference>
<dbReference type="Proteomes" id="UP000277811">
    <property type="component" value="Unassembled WGS sequence"/>
</dbReference>